<feature type="domain" description="Histidine kinase" evidence="5">
    <location>
        <begin position="250"/>
        <end position="481"/>
    </location>
</feature>
<dbReference type="InterPro" id="IPR003661">
    <property type="entry name" value="HisK_dim/P_dom"/>
</dbReference>
<dbReference type="HOGENOM" id="CLU_000445_114_39_6"/>
<keyword evidence="6" id="KW-0418">Kinase</keyword>
<evidence type="ECO:0000256" key="3">
    <source>
        <dbReference type="ARBA" id="ARBA00022553"/>
    </source>
</evidence>
<dbReference type="InterPro" id="IPR036890">
    <property type="entry name" value="HATPase_C_sf"/>
</dbReference>
<feature type="coiled-coil region" evidence="4">
    <location>
        <begin position="211"/>
        <end position="241"/>
    </location>
</feature>
<keyword evidence="3" id="KW-0597">Phosphoprotein</keyword>
<dbReference type="EMBL" id="AAOH01000007">
    <property type="protein sequence ID" value="EAR27020.1"/>
    <property type="molecule type" value="Genomic_DNA"/>
</dbReference>
<dbReference type="InterPro" id="IPR036097">
    <property type="entry name" value="HisK_dim/P_sf"/>
</dbReference>
<dbReference type="InterPro" id="IPR003594">
    <property type="entry name" value="HATPase_dom"/>
</dbReference>
<comment type="catalytic activity">
    <reaction evidence="1">
        <text>ATP + protein L-histidine = ADP + protein N-phospho-L-histidine.</text>
        <dbReference type="EC" id="2.7.13.3"/>
    </reaction>
</comment>
<organism evidence="6 7">
    <name type="scientific">Pseudoalteromonas tunicata D2</name>
    <dbReference type="NCBI Taxonomy" id="87626"/>
    <lineage>
        <taxon>Bacteria</taxon>
        <taxon>Pseudomonadati</taxon>
        <taxon>Pseudomonadota</taxon>
        <taxon>Gammaproteobacteria</taxon>
        <taxon>Alteromonadales</taxon>
        <taxon>Pseudoalteromonadaceae</taxon>
        <taxon>Pseudoalteromonas</taxon>
    </lineage>
</organism>
<dbReference type="PANTHER" id="PTHR43065">
    <property type="entry name" value="SENSOR HISTIDINE KINASE"/>
    <property type="match status" value="1"/>
</dbReference>
<evidence type="ECO:0000313" key="6">
    <source>
        <dbReference type="EMBL" id="EAR27020.1"/>
    </source>
</evidence>
<protein>
    <recommendedName>
        <fullName evidence="2">histidine kinase</fullName>
        <ecNumber evidence="2">2.7.13.3</ecNumber>
    </recommendedName>
</protein>
<dbReference type="STRING" id="87626.PTD2_05100"/>
<dbReference type="AlphaFoldDB" id="A4CDH8"/>
<dbReference type="SUPFAM" id="SSF47384">
    <property type="entry name" value="Homodimeric domain of signal transducing histidine kinase"/>
    <property type="match status" value="1"/>
</dbReference>
<comment type="caution">
    <text evidence="6">The sequence shown here is derived from an EMBL/GenBank/DDBJ whole genome shotgun (WGS) entry which is preliminary data.</text>
</comment>
<dbReference type="SMART" id="SM00387">
    <property type="entry name" value="HATPase_c"/>
    <property type="match status" value="1"/>
</dbReference>
<gene>
    <name evidence="6" type="ORF">PTD2_05100</name>
</gene>
<evidence type="ECO:0000259" key="5">
    <source>
        <dbReference type="PROSITE" id="PS50109"/>
    </source>
</evidence>
<name>A4CDH8_9GAMM</name>
<dbReference type="Pfam" id="PF02518">
    <property type="entry name" value="HATPase_c"/>
    <property type="match status" value="1"/>
</dbReference>
<dbReference type="CDD" id="cd00082">
    <property type="entry name" value="HisKA"/>
    <property type="match status" value="1"/>
</dbReference>
<dbReference type="GO" id="GO:0000155">
    <property type="term" value="F:phosphorelay sensor kinase activity"/>
    <property type="evidence" value="ECO:0007669"/>
    <property type="project" value="InterPro"/>
</dbReference>
<dbReference type="Gene3D" id="3.30.565.10">
    <property type="entry name" value="Histidine kinase-like ATPase, C-terminal domain"/>
    <property type="match status" value="1"/>
</dbReference>
<keyword evidence="7" id="KW-1185">Reference proteome</keyword>
<dbReference type="PRINTS" id="PR00344">
    <property type="entry name" value="BCTRLSENSOR"/>
</dbReference>
<evidence type="ECO:0000313" key="7">
    <source>
        <dbReference type="Proteomes" id="UP000006201"/>
    </source>
</evidence>
<dbReference type="PANTHER" id="PTHR43065:SF50">
    <property type="entry name" value="HISTIDINE KINASE"/>
    <property type="match status" value="1"/>
</dbReference>
<proteinExistence type="predicted"/>
<dbReference type="Gene3D" id="1.10.287.130">
    <property type="match status" value="1"/>
</dbReference>
<dbReference type="PROSITE" id="PS50109">
    <property type="entry name" value="HIS_KIN"/>
    <property type="match status" value="1"/>
</dbReference>
<feature type="coiled-coil region" evidence="4">
    <location>
        <begin position="25"/>
        <end position="52"/>
    </location>
</feature>
<dbReference type="eggNOG" id="COG4191">
    <property type="taxonomic scope" value="Bacteria"/>
</dbReference>
<evidence type="ECO:0000256" key="1">
    <source>
        <dbReference type="ARBA" id="ARBA00000085"/>
    </source>
</evidence>
<accession>A4CDH8</accession>
<keyword evidence="6" id="KW-0808">Transferase</keyword>
<sequence>MPDVQKPVTELDAIQAQLSQEKILRTQLEMKLAQSQSSLKKVEQQLKNQTASVESRQFQLEFLTFLATVTFSQTSLESIIQSFLLRSASFFATCSAYIKCDLMGNVAVPLYKRIDDNDLDLSTLASSINATALIEHITEAEFETVLMMADSFFKTNDQFEYVVVLPLFKSKHYHVLAIFFKNDKQLDTSKLQTLESGRNLVKIALGRKLAELKLDKKYKELNKAYHSLEQAQQQLTQAEKMASIGQLAAGVAHEINNPIGYVMSNISSLKEYIDEFKSYFKTVELENKKTTDEVDFLLTDSAAIINSCMGGLERVRTIVKDLKTFSHSGQEQAVRFNLNQCVESALSLMGSEFKYGSYEIELHLIEPFADVLGTKNQIEQVMLNILMNAKQAMPQGGVIRIRSYIDGDKACLAIEDQGCGMDSKVQQRLFDPFFTTKPVGVGTGLGLSISFKIIEAYQGEIQVKSEIGKGSCFTIKLPIPSHQEV</sequence>
<dbReference type="Proteomes" id="UP000006201">
    <property type="component" value="Unassembled WGS sequence"/>
</dbReference>
<evidence type="ECO:0000256" key="4">
    <source>
        <dbReference type="SAM" id="Coils"/>
    </source>
</evidence>
<reference evidence="6 7" key="1">
    <citation type="submission" date="2006-02" db="EMBL/GenBank/DDBJ databases">
        <authorList>
            <person name="Moran M.A."/>
            <person name="Kjelleberg S."/>
            <person name="Egan S."/>
            <person name="Saunders N."/>
            <person name="Thomas T."/>
            <person name="Ferriera S."/>
            <person name="Johnson J."/>
            <person name="Kravitz S."/>
            <person name="Halpern A."/>
            <person name="Remington K."/>
            <person name="Beeson K."/>
            <person name="Tran B."/>
            <person name="Rogers Y.-H."/>
            <person name="Friedman R."/>
            <person name="Venter J.C."/>
        </authorList>
    </citation>
    <scope>NUCLEOTIDE SEQUENCE [LARGE SCALE GENOMIC DNA]</scope>
    <source>
        <strain evidence="6 7">D2</strain>
    </source>
</reference>
<dbReference type="EC" id="2.7.13.3" evidence="2"/>
<evidence type="ECO:0000256" key="2">
    <source>
        <dbReference type="ARBA" id="ARBA00012438"/>
    </source>
</evidence>
<dbReference type="OrthoDB" id="9772100at2"/>
<dbReference type="InterPro" id="IPR005467">
    <property type="entry name" value="His_kinase_dom"/>
</dbReference>
<dbReference type="RefSeq" id="WP_009838883.1">
    <property type="nucleotide sequence ID" value="NZ_AAOH01000007.1"/>
</dbReference>
<keyword evidence="4" id="KW-0175">Coiled coil</keyword>
<dbReference type="SUPFAM" id="SSF55874">
    <property type="entry name" value="ATPase domain of HSP90 chaperone/DNA topoisomerase II/histidine kinase"/>
    <property type="match status" value="1"/>
</dbReference>
<dbReference type="InterPro" id="IPR004358">
    <property type="entry name" value="Sig_transdc_His_kin-like_C"/>
</dbReference>